<keyword evidence="4" id="KW-0949">S-adenosyl-L-methionine</keyword>
<evidence type="ECO:0000256" key="2">
    <source>
        <dbReference type="ARBA" id="ARBA00022485"/>
    </source>
</evidence>
<feature type="domain" description="MTTase N-terminal" evidence="8">
    <location>
        <begin position="13"/>
        <end position="124"/>
    </location>
</feature>
<dbReference type="AlphaFoldDB" id="A0A1X7J4B1"/>
<evidence type="ECO:0000256" key="5">
    <source>
        <dbReference type="ARBA" id="ARBA00022723"/>
    </source>
</evidence>
<protein>
    <submittedName>
        <fullName evidence="10">Threonylcarbamoyladenosine tRNA methylthiotransferase MtaB</fullName>
    </submittedName>
</protein>
<dbReference type="CDD" id="cd01335">
    <property type="entry name" value="Radical_SAM"/>
    <property type="match status" value="1"/>
</dbReference>
<gene>
    <name evidence="10" type="ORF">SAMN06275492_10775</name>
</gene>
<dbReference type="Gene3D" id="3.40.50.12160">
    <property type="entry name" value="Methylthiotransferase, N-terminal domain"/>
    <property type="match status" value="1"/>
</dbReference>
<keyword evidence="11" id="KW-1185">Reference proteome</keyword>
<organism evidence="10 11">
    <name type="scientific">Dethiosulfovibrio salsuginis</name>
    <dbReference type="NCBI Taxonomy" id="561720"/>
    <lineage>
        <taxon>Bacteria</taxon>
        <taxon>Thermotogati</taxon>
        <taxon>Synergistota</taxon>
        <taxon>Synergistia</taxon>
        <taxon>Synergistales</taxon>
        <taxon>Dethiosulfovibrionaceae</taxon>
        <taxon>Dethiosulfovibrio</taxon>
    </lineage>
</organism>
<evidence type="ECO:0000256" key="1">
    <source>
        <dbReference type="ARBA" id="ARBA00001966"/>
    </source>
</evidence>
<dbReference type="Pfam" id="PF04055">
    <property type="entry name" value="Radical_SAM"/>
    <property type="match status" value="1"/>
</dbReference>
<reference evidence="11" key="1">
    <citation type="submission" date="2017-04" db="EMBL/GenBank/DDBJ databases">
        <authorList>
            <person name="Varghese N."/>
            <person name="Submissions S."/>
        </authorList>
    </citation>
    <scope>NUCLEOTIDE SEQUENCE [LARGE SCALE GENOMIC DNA]</scope>
    <source>
        <strain evidence="11">USBA 82</strain>
    </source>
</reference>
<dbReference type="PANTHER" id="PTHR11918">
    <property type="entry name" value="RADICAL SAM PROTEINS"/>
    <property type="match status" value="1"/>
</dbReference>
<dbReference type="NCBIfam" id="TIGR01579">
    <property type="entry name" value="MiaB-like-C"/>
    <property type="match status" value="1"/>
</dbReference>
<dbReference type="PROSITE" id="PS51918">
    <property type="entry name" value="RADICAL_SAM"/>
    <property type="match status" value="1"/>
</dbReference>
<evidence type="ECO:0000313" key="11">
    <source>
        <dbReference type="Proteomes" id="UP000193355"/>
    </source>
</evidence>
<dbReference type="InterPro" id="IPR005839">
    <property type="entry name" value="Methylthiotransferase"/>
</dbReference>
<dbReference type="SFLD" id="SFLDS00029">
    <property type="entry name" value="Radical_SAM"/>
    <property type="match status" value="1"/>
</dbReference>
<dbReference type="PROSITE" id="PS51449">
    <property type="entry name" value="MTTASE_N"/>
    <property type="match status" value="1"/>
</dbReference>
<keyword evidence="7" id="KW-0411">Iron-sulfur</keyword>
<dbReference type="GO" id="GO:0051539">
    <property type="term" value="F:4 iron, 4 sulfur cluster binding"/>
    <property type="evidence" value="ECO:0007669"/>
    <property type="project" value="UniProtKB-KW"/>
</dbReference>
<accession>A0A1X7J4B1</accession>
<dbReference type="NCBIfam" id="TIGR00089">
    <property type="entry name" value="MiaB/RimO family radical SAM methylthiotransferase"/>
    <property type="match status" value="1"/>
</dbReference>
<keyword evidence="5" id="KW-0479">Metal-binding</keyword>
<dbReference type="GO" id="GO:0046872">
    <property type="term" value="F:metal ion binding"/>
    <property type="evidence" value="ECO:0007669"/>
    <property type="project" value="UniProtKB-KW"/>
</dbReference>
<evidence type="ECO:0000256" key="4">
    <source>
        <dbReference type="ARBA" id="ARBA00022691"/>
    </source>
</evidence>
<dbReference type="STRING" id="561720.SAMN06275492_10775"/>
<evidence type="ECO:0000313" key="10">
    <source>
        <dbReference type="EMBL" id="SMG21677.1"/>
    </source>
</evidence>
<name>A0A1X7J4B1_9BACT</name>
<comment type="cofactor">
    <cofactor evidence="1">
        <name>[4Fe-4S] cluster</name>
        <dbReference type="ChEBI" id="CHEBI:49883"/>
    </cofactor>
</comment>
<feature type="domain" description="Radical SAM core" evidence="9">
    <location>
        <begin position="149"/>
        <end position="382"/>
    </location>
</feature>
<sequence>MTQEVNIGSLRDKRVLVKALGCRTNLYEAEAIASAFESCGATLIDEGPWDVAVLLSCSVTAQADRKCRQMVRRFRRFNPEGLVVAVGCWAQGLSEEDREELMLDLVIGNRKKDQVVPLVAGLLSQGSVHVVRDNVMKDGHWESLSLDRPRLRTRAFLKVQDGCDHFCSYCIIPFLRGKPVSRPWEGLKKEILSVVDSGCPEVVLTGIHLGLYGRDGGPSLAELIERVGAIPGVLRIRLGSLEPFSIGDDLLASMRDVPQFCHHLHLPLQSGDDRILAAMRRGHTSSDYLRLLDRLRGALGEDVHISTDVLVGFPGEDDRAFKNTLQVLKDGAIGRVHGFPFSPREGTLAKSMADRPPRSVAEDRCREVIALGEELLEIYSKRWIGGELPVMLEERSEGFVTGYTPHFLKVKASGDGDTSSIVKVRITSLLDGDLKGEVLS</sequence>
<dbReference type="InterPro" id="IPR038135">
    <property type="entry name" value="Methylthiotransferase_N_sf"/>
</dbReference>
<evidence type="ECO:0000259" key="8">
    <source>
        <dbReference type="PROSITE" id="PS51449"/>
    </source>
</evidence>
<evidence type="ECO:0000256" key="3">
    <source>
        <dbReference type="ARBA" id="ARBA00022679"/>
    </source>
</evidence>
<dbReference type="GO" id="GO:0035598">
    <property type="term" value="F:tRNA (N(6)-L-threonylcarbamoyladenosine(37)-C(2))-methylthiotransferase activity"/>
    <property type="evidence" value="ECO:0007669"/>
    <property type="project" value="TreeGrafter"/>
</dbReference>
<evidence type="ECO:0000259" key="9">
    <source>
        <dbReference type="PROSITE" id="PS51918"/>
    </source>
</evidence>
<keyword evidence="6" id="KW-0408">Iron</keyword>
<dbReference type="InterPro" id="IPR013848">
    <property type="entry name" value="Methylthiotransferase_N"/>
</dbReference>
<keyword evidence="3 10" id="KW-0808">Transferase</keyword>
<dbReference type="SMART" id="SM00729">
    <property type="entry name" value="Elp3"/>
    <property type="match status" value="1"/>
</dbReference>
<dbReference type="InterPro" id="IPR007197">
    <property type="entry name" value="rSAM"/>
</dbReference>
<dbReference type="InterPro" id="IPR006638">
    <property type="entry name" value="Elp3/MiaA/NifB-like_rSAM"/>
</dbReference>
<proteinExistence type="predicted"/>
<dbReference type="InterPro" id="IPR058240">
    <property type="entry name" value="rSAM_sf"/>
</dbReference>
<dbReference type="SUPFAM" id="SSF102114">
    <property type="entry name" value="Radical SAM enzymes"/>
    <property type="match status" value="1"/>
</dbReference>
<dbReference type="InterPro" id="IPR006467">
    <property type="entry name" value="MiaB-like_bact"/>
</dbReference>
<dbReference type="Gene3D" id="3.80.30.20">
    <property type="entry name" value="tm_1862 like domain"/>
    <property type="match status" value="1"/>
</dbReference>
<dbReference type="Proteomes" id="UP000193355">
    <property type="component" value="Unassembled WGS sequence"/>
</dbReference>
<keyword evidence="2" id="KW-0004">4Fe-4S</keyword>
<evidence type="ECO:0000256" key="7">
    <source>
        <dbReference type="ARBA" id="ARBA00023014"/>
    </source>
</evidence>
<dbReference type="InterPro" id="IPR020612">
    <property type="entry name" value="Methylthiotransferase_CS"/>
</dbReference>
<dbReference type="InterPro" id="IPR023404">
    <property type="entry name" value="rSAM_horseshoe"/>
</dbReference>
<dbReference type="Pfam" id="PF00919">
    <property type="entry name" value="UPF0004"/>
    <property type="match status" value="1"/>
</dbReference>
<dbReference type="SFLD" id="SFLDG01082">
    <property type="entry name" value="B12-binding_domain_containing"/>
    <property type="match status" value="1"/>
</dbReference>
<dbReference type="OrthoDB" id="9805215at2"/>
<dbReference type="PROSITE" id="PS01278">
    <property type="entry name" value="MTTASE_RADICAL"/>
    <property type="match status" value="1"/>
</dbReference>
<dbReference type="RefSeq" id="WP_085544138.1">
    <property type="nucleotide sequence ID" value="NZ_FXBB01000007.1"/>
</dbReference>
<dbReference type="PANTHER" id="PTHR11918:SF45">
    <property type="entry name" value="THREONYLCARBAMOYLADENOSINE TRNA METHYLTHIOTRANSFERASE"/>
    <property type="match status" value="1"/>
</dbReference>
<evidence type="ECO:0000256" key="6">
    <source>
        <dbReference type="ARBA" id="ARBA00023004"/>
    </source>
</evidence>
<dbReference type="EMBL" id="FXBB01000007">
    <property type="protein sequence ID" value="SMG21677.1"/>
    <property type="molecule type" value="Genomic_DNA"/>
</dbReference>
<dbReference type="SFLD" id="SFLDG01061">
    <property type="entry name" value="methylthiotransferase"/>
    <property type="match status" value="1"/>
</dbReference>